<comment type="pathway">
    <text evidence="3 19">Cofactor biosynthesis; adenosylcobalamin biosynthesis; adenosylcobalamin from cob(II)yrinate a,c-diamide: step 7/7.</text>
</comment>
<reference evidence="20 21" key="1">
    <citation type="journal article" date="2018" name="Nat. Biotechnol.">
        <title>A standardized bacterial taxonomy based on genome phylogeny substantially revises the tree of life.</title>
        <authorList>
            <person name="Parks D.H."/>
            <person name="Chuvochina M."/>
            <person name="Waite D.W."/>
            <person name="Rinke C."/>
            <person name="Skarshewski A."/>
            <person name="Chaumeil P.A."/>
            <person name="Hugenholtz P."/>
        </authorList>
    </citation>
    <scope>NUCLEOTIDE SEQUENCE [LARGE SCALE GENOMIC DNA]</scope>
    <source>
        <strain evidence="20">UBA12544</strain>
    </source>
</reference>
<evidence type="ECO:0000256" key="4">
    <source>
        <dbReference type="ARBA" id="ARBA00010561"/>
    </source>
</evidence>
<dbReference type="NCBIfam" id="TIGR00317">
    <property type="entry name" value="cobS"/>
    <property type="match status" value="1"/>
</dbReference>
<evidence type="ECO:0000313" key="21">
    <source>
        <dbReference type="Proteomes" id="UP000264445"/>
    </source>
</evidence>
<evidence type="ECO:0000256" key="12">
    <source>
        <dbReference type="ARBA" id="ARBA00022989"/>
    </source>
</evidence>
<dbReference type="PANTHER" id="PTHR34148:SF1">
    <property type="entry name" value="ADENOSYLCOBINAMIDE-GDP RIBAZOLETRANSFERASE"/>
    <property type="match status" value="1"/>
</dbReference>
<dbReference type="HAMAP" id="MF_00719">
    <property type="entry name" value="CobS"/>
    <property type="match status" value="1"/>
</dbReference>
<keyword evidence="13 19" id="KW-0472">Membrane</keyword>
<accession>A0A357VN65</accession>
<keyword evidence="9 19" id="KW-0808">Transferase</keyword>
<proteinExistence type="inferred from homology"/>
<comment type="caution">
    <text evidence="20">The sequence shown here is derived from an EMBL/GenBank/DDBJ whole genome shotgun (WGS) entry which is preliminary data.</text>
</comment>
<feature type="transmembrane region" description="Helical" evidence="19">
    <location>
        <begin position="35"/>
        <end position="52"/>
    </location>
</feature>
<comment type="function">
    <text evidence="14 19">Joins adenosylcobinamide-GDP and alpha-ribazole to generate adenosylcobalamin (Ado-cobalamin). Also synthesizes adenosylcobalamin 5'-phosphate from adenosylcobinamide-GDP and alpha-ribazole 5'-phosphate.</text>
</comment>
<evidence type="ECO:0000256" key="13">
    <source>
        <dbReference type="ARBA" id="ARBA00023136"/>
    </source>
</evidence>
<evidence type="ECO:0000256" key="19">
    <source>
        <dbReference type="HAMAP-Rule" id="MF_00719"/>
    </source>
</evidence>
<keyword evidence="11 19" id="KW-0460">Magnesium</keyword>
<keyword evidence="8 19" id="KW-0169">Cobalamin biosynthesis</keyword>
<evidence type="ECO:0000256" key="17">
    <source>
        <dbReference type="ARBA" id="ARBA00048623"/>
    </source>
</evidence>
<dbReference type="PANTHER" id="PTHR34148">
    <property type="entry name" value="ADENOSYLCOBINAMIDE-GDP RIBAZOLETRANSFERASE"/>
    <property type="match status" value="1"/>
</dbReference>
<comment type="catalytic activity">
    <reaction evidence="18 19">
        <text>alpha-ribazole 5'-phosphate + adenosylcob(III)inamide-GDP = adenosylcob(III)alamin 5'-phosphate + GMP + H(+)</text>
        <dbReference type="Rhea" id="RHEA:23560"/>
        <dbReference type="ChEBI" id="CHEBI:15378"/>
        <dbReference type="ChEBI" id="CHEBI:57918"/>
        <dbReference type="ChEBI" id="CHEBI:58115"/>
        <dbReference type="ChEBI" id="CHEBI:60487"/>
        <dbReference type="ChEBI" id="CHEBI:60493"/>
        <dbReference type="EC" id="2.7.8.26"/>
    </reaction>
</comment>
<sequence>MEELKALILSIQFMTGIPIPINIDVKEDKIYKIASYFPVVGLLIGGILYIAYLLLKDLFSREIVMTFLVAFSYILTRGMHIDGLSDTFDGLFSNKDREKIIEIMKDSRLGTNGVLALVFMVILKILFLSDIRQSLLFSALLVSPVIARLSVVFSIAISKSARGGKGLGGLLLERAGLREFVIALLISTIAGYFVMPLKDLALLYVIFLSFTYLISKYISKKIGGMTGDTLGAVNEFVELIAFIYFSIL</sequence>
<dbReference type="GO" id="GO:0009236">
    <property type="term" value="P:cobalamin biosynthetic process"/>
    <property type="evidence" value="ECO:0007669"/>
    <property type="project" value="UniProtKB-UniRule"/>
</dbReference>
<feature type="transmembrane region" description="Helical" evidence="19">
    <location>
        <begin position="109"/>
        <end position="129"/>
    </location>
</feature>
<name>A0A357VN65_9THEO</name>
<evidence type="ECO:0000256" key="3">
    <source>
        <dbReference type="ARBA" id="ARBA00004663"/>
    </source>
</evidence>
<feature type="transmembrane region" description="Helical" evidence="19">
    <location>
        <begin position="58"/>
        <end position="75"/>
    </location>
</feature>
<dbReference type="GO" id="GO:0008818">
    <property type="term" value="F:cobalamin 5'-phosphate synthase activity"/>
    <property type="evidence" value="ECO:0007669"/>
    <property type="project" value="UniProtKB-UniRule"/>
</dbReference>
<comment type="cofactor">
    <cofactor evidence="1 19">
        <name>Mg(2+)</name>
        <dbReference type="ChEBI" id="CHEBI:18420"/>
    </cofactor>
</comment>
<dbReference type="GO" id="GO:0005886">
    <property type="term" value="C:plasma membrane"/>
    <property type="evidence" value="ECO:0007669"/>
    <property type="project" value="UniProtKB-SubCell"/>
</dbReference>
<dbReference type="Proteomes" id="UP000264445">
    <property type="component" value="Unassembled WGS sequence"/>
</dbReference>
<evidence type="ECO:0000256" key="14">
    <source>
        <dbReference type="ARBA" id="ARBA00025228"/>
    </source>
</evidence>
<evidence type="ECO:0000256" key="8">
    <source>
        <dbReference type="ARBA" id="ARBA00022573"/>
    </source>
</evidence>
<dbReference type="EC" id="2.7.8.26" evidence="5 19"/>
<evidence type="ECO:0000256" key="15">
    <source>
        <dbReference type="ARBA" id="ARBA00032605"/>
    </source>
</evidence>
<dbReference type="UniPathway" id="UPA00148">
    <property type="reaction ID" value="UER00238"/>
</dbReference>
<comment type="subcellular location">
    <subcellularLocation>
        <location evidence="2 19">Cell membrane</location>
        <topology evidence="2 19">Multi-pass membrane protein</topology>
    </subcellularLocation>
</comment>
<evidence type="ECO:0000256" key="18">
    <source>
        <dbReference type="ARBA" id="ARBA00049504"/>
    </source>
</evidence>
<evidence type="ECO:0000256" key="11">
    <source>
        <dbReference type="ARBA" id="ARBA00022842"/>
    </source>
</evidence>
<evidence type="ECO:0000256" key="5">
    <source>
        <dbReference type="ARBA" id="ARBA00013200"/>
    </source>
</evidence>
<dbReference type="RefSeq" id="WP_278428939.1">
    <property type="nucleotide sequence ID" value="NZ_DOLB01000077.1"/>
</dbReference>
<feature type="transmembrane region" description="Helical" evidence="19">
    <location>
        <begin position="135"/>
        <end position="157"/>
    </location>
</feature>
<dbReference type="EMBL" id="DOLB01000077">
    <property type="protein sequence ID" value="HBT49081.1"/>
    <property type="molecule type" value="Genomic_DNA"/>
</dbReference>
<evidence type="ECO:0000256" key="2">
    <source>
        <dbReference type="ARBA" id="ARBA00004651"/>
    </source>
</evidence>
<evidence type="ECO:0000256" key="1">
    <source>
        <dbReference type="ARBA" id="ARBA00001946"/>
    </source>
</evidence>
<comment type="similarity">
    <text evidence="4 19">Belongs to the CobS family.</text>
</comment>
<keyword evidence="10 19" id="KW-0812">Transmembrane</keyword>
<gene>
    <name evidence="19" type="primary">cobS</name>
    <name evidence="20" type="ORF">DEA61_04430</name>
</gene>
<protein>
    <recommendedName>
        <fullName evidence="6 19">Adenosylcobinamide-GDP ribazoletransferase</fullName>
        <ecNumber evidence="5 19">2.7.8.26</ecNumber>
    </recommendedName>
    <alternativeName>
        <fullName evidence="16 19">Cobalamin synthase</fullName>
    </alternativeName>
    <alternativeName>
        <fullName evidence="15 19">Cobalamin-5'-phosphate synthase</fullName>
    </alternativeName>
</protein>
<evidence type="ECO:0000256" key="7">
    <source>
        <dbReference type="ARBA" id="ARBA00022475"/>
    </source>
</evidence>
<organism evidence="20 21">
    <name type="scientific">Caldanaerobacter subterraneus</name>
    <dbReference type="NCBI Taxonomy" id="911092"/>
    <lineage>
        <taxon>Bacteria</taxon>
        <taxon>Bacillati</taxon>
        <taxon>Bacillota</taxon>
        <taxon>Clostridia</taxon>
        <taxon>Thermoanaerobacterales</taxon>
        <taxon>Thermoanaerobacteraceae</taxon>
        <taxon>Caldanaerobacter</taxon>
    </lineage>
</organism>
<evidence type="ECO:0000313" key="20">
    <source>
        <dbReference type="EMBL" id="HBT49081.1"/>
    </source>
</evidence>
<evidence type="ECO:0000256" key="9">
    <source>
        <dbReference type="ARBA" id="ARBA00022679"/>
    </source>
</evidence>
<comment type="catalytic activity">
    <reaction evidence="17 19">
        <text>alpha-ribazole + adenosylcob(III)inamide-GDP = adenosylcob(III)alamin + GMP + H(+)</text>
        <dbReference type="Rhea" id="RHEA:16049"/>
        <dbReference type="ChEBI" id="CHEBI:10329"/>
        <dbReference type="ChEBI" id="CHEBI:15378"/>
        <dbReference type="ChEBI" id="CHEBI:18408"/>
        <dbReference type="ChEBI" id="CHEBI:58115"/>
        <dbReference type="ChEBI" id="CHEBI:60487"/>
        <dbReference type="EC" id="2.7.8.26"/>
    </reaction>
</comment>
<evidence type="ECO:0000256" key="16">
    <source>
        <dbReference type="ARBA" id="ARBA00032853"/>
    </source>
</evidence>
<dbReference type="Pfam" id="PF02654">
    <property type="entry name" value="CobS"/>
    <property type="match status" value="1"/>
</dbReference>
<dbReference type="InterPro" id="IPR003805">
    <property type="entry name" value="CobS"/>
</dbReference>
<evidence type="ECO:0000256" key="6">
    <source>
        <dbReference type="ARBA" id="ARBA00015850"/>
    </source>
</evidence>
<keyword evidence="12 19" id="KW-1133">Transmembrane helix</keyword>
<dbReference type="GO" id="GO:0051073">
    <property type="term" value="F:adenosylcobinamide-GDP ribazoletransferase activity"/>
    <property type="evidence" value="ECO:0007669"/>
    <property type="project" value="UniProtKB-UniRule"/>
</dbReference>
<keyword evidence="7 19" id="KW-1003">Cell membrane</keyword>
<feature type="transmembrane region" description="Helical" evidence="19">
    <location>
        <begin position="201"/>
        <end position="218"/>
    </location>
</feature>
<dbReference type="AlphaFoldDB" id="A0A357VN65"/>
<evidence type="ECO:0000256" key="10">
    <source>
        <dbReference type="ARBA" id="ARBA00022692"/>
    </source>
</evidence>